<dbReference type="RefSeq" id="WP_150415848.1">
    <property type="nucleotide sequence ID" value="NZ_VYQF01000005.1"/>
</dbReference>
<proteinExistence type="predicted"/>
<protein>
    <submittedName>
        <fullName evidence="2">YceI family protein</fullName>
    </submittedName>
</protein>
<dbReference type="InterPro" id="IPR036761">
    <property type="entry name" value="TTHA0802/YceI-like_sf"/>
</dbReference>
<name>A0A5J5IEA6_9BACT</name>
<accession>A0A5J5IEA6</accession>
<feature type="domain" description="Lipid/polyisoprenoid-binding YceI-like" evidence="1">
    <location>
        <begin position="41"/>
        <end position="179"/>
    </location>
</feature>
<reference evidence="2 3" key="1">
    <citation type="submission" date="2019-09" db="EMBL/GenBank/DDBJ databases">
        <title>Draft genome sequence of Ginsengibacter sp. BR5-29.</title>
        <authorList>
            <person name="Im W.-T."/>
        </authorList>
    </citation>
    <scope>NUCLEOTIDE SEQUENCE [LARGE SCALE GENOMIC DNA]</scope>
    <source>
        <strain evidence="2 3">BR5-29</strain>
    </source>
</reference>
<evidence type="ECO:0000313" key="3">
    <source>
        <dbReference type="Proteomes" id="UP000326903"/>
    </source>
</evidence>
<dbReference type="Gene3D" id="2.40.128.110">
    <property type="entry name" value="Lipid/polyisoprenoid-binding, YceI-like"/>
    <property type="match status" value="1"/>
</dbReference>
<gene>
    <name evidence="2" type="ORF">FW778_16090</name>
</gene>
<organism evidence="2 3">
    <name type="scientific">Ginsengibacter hankyongi</name>
    <dbReference type="NCBI Taxonomy" id="2607284"/>
    <lineage>
        <taxon>Bacteria</taxon>
        <taxon>Pseudomonadati</taxon>
        <taxon>Bacteroidota</taxon>
        <taxon>Chitinophagia</taxon>
        <taxon>Chitinophagales</taxon>
        <taxon>Chitinophagaceae</taxon>
        <taxon>Ginsengibacter</taxon>
    </lineage>
</organism>
<dbReference type="PANTHER" id="PTHR34406:SF1">
    <property type="entry name" value="PROTEIN YCEI"/>
    <property type="match status" value="1"/>
</dbReference>
<dbReference type="PANTHER" id="PTHR34406">
    <property type="entry name" value="PROTEIN YCEI"/>
    <property type="match status" value="1"/>
</dbReference>
<comment type="caution">
    <text evidence="2">The sequence shown here is derived from an EMBL/GenBank/DDBJ whole genome shotgun (WGS) entry which is preliminary data.</text>
</comment>
<dbReference type="AlphaFoldDB" id="A0A5J5IEA6"/>
<sequence>MKRGIIILLFIIFCCSYCNSYGQLYFTKNGRISFFSKTGLENISADNNQVLSVVNMETGALQFSLLNNAFFFPKAKMQEDFNENYMESDKYPKSTFKGIITDIGTINLNNDGNYHVHVKGDLTIHGVTKNITTTGDLIIKNGNISATASFKVLLTDYNIKIPTIVTDKIAKDITVTVSCNYEKKL</sequence>
<evidence type="ECO:0000259" key="1">
    <source>
        <dbReference type="Pfam" id="PF04264"/>
    </source>
</evidence>
<dbReference type="Proteomes" id="UP000326903">
    <property type="component" value="Unassembled WGS sequence"/>
</dbReference>
<dbReference type="Pfam" id="PF04264">
    <property type="entry name" value="YceI"/>
    <property type="match status" value="1"/>
</dbReference>
<dbReference type="EMBL" id="VYQF01000005">
    <property type="protein sequence ID" value="KAA9037613.1"/>
    <property type="molecule type" value="Genomic_DNA"/>
</dbReference>
<dbReference type="SUPFAM" id="SSF101874">
    <property type="entry name" value="YceI-like"/>
    <property type="match status" value="1"/>
</dbReference>
<evidence type="ECO:0000313" key="2">
    <source>
        <dbReference type="EMBL" id="KAA9037613.1"/>
    </source>
</evidence>
<dbReference type="InterPro" id="IPR007372">
    <property type="entry name" value="Lipid/polyisoprenoid-bd_YceI"/>
</dbReference>
<keyword evidence="3" id="KW-1185">Reference proteome</keyword>